<name>A0ABS5SA52_9FLAO</name>
<protein>
    <recommendedName>
        <fullName evidence="3">Lipoprotein</fullName>
    </recommendedName>
</protein>
<sequence>MKTNNILYLIILCFLMIGCDNLSKKEENAQNYMTQIAQNTNRMMKLPAKVDEYTFAEKVKFDKETNTIIYTYIIDKNDYGTSNDFNNSFKQIENEQITRAKANQGNDINYQTLGVTIKSVYKNKENDILYSFDIRPKDYIQSKMPNSKNEIKEKTKNGFSEESFKLDFNNGLSYKFGDVFNKDKKLIFSTISSSQTTILNLTTEIGNPFGEIIEKSQIVVELVLKYKAGTITFKSKDYRDYLTETDKLSDYDVSSFFKNNTNTNLEELQRYANYLDLTRENWKRTDKDDKEDVQLLESENKYITEKRYKYSEKDLTRLKGLMEEFENYFDNSNNYNYFTNITENKFSPNLINTKSNFCLRLFNDFEQVEDTNNIDYIPTIDKFKVQNAEARIYLTATNTNGFEFNDLVKTINITDKWNNNFVKYSLLEN</sequence>
<proteinExistence type="predicted"/>
<keyword evidence="2" id="KW-1185">Reference proteome</keyword>
<accession>A0ABS5SA52</accession>
<gene>
    <name evidence="1" type="ORF">KIV10_13625</name>
</gene>
<dbReference type="RefSeq" id="WP_214114691.1">
    <property type="nucleotide sequence ID" value="NZ_JAHCTB010000011.1"/>
</dbReference>
<reference evidence="1 2" key="1">
    <citation type="submission" date="2021-05" db="EMBL/GenBank/DDBJ databases">
        <title>Aequorivita echinoideorum JCM 30378 genome.</title>
        <authorList>
            <person name="Zhang H."/>
            <person name="Li C."/>
        </authorList>
    </citation>
    <scope>NUCLEOTIDE SEQUENCE [LARGE SCALE GENOMIC DNA]</scope>
    <source>
        <strain evidence="1 2">JCM30378</strain>
    </source>
</reference>
<dbReference type="EMBL" id="JAHCTB010000011">
    <property type="protein sequence ID" value="MBT0609222.1"/>
    <property type="molecule type" value="Genomic_DNA"/>
</dbReference>
<organism evidence="1 2">
    <name type="scientific">Aequorivita echinoideorum</name>
    <dbReference type="NCBI Taxonomy" id="1549647"/>
    <lineage>
        <taxon>Bacteria</taxon>
        <taxon>Pseudomonadati</taxon>
        <taxon>Bacteroidota</taxon>
        <taxon>Flavobacteriia</taxon>
        <taxon>Flavobacteriales</taxon>
        <taxon>Flavobacteriaceae</taxon>
        <taxon>Aequorivita</taxon>
    </lineage>
</organism>
<dbReference type="PROSITE" id="PS51257">
    <property type="entry name" value="PROKAR_LIPOPROTEIN"/>
    <property type="match status" value="1"/>
</dbReference>
<dbReference type="Proteomes" id="UP001297092">
    <property type="component" value="Unassembled WGS sequence"/>
</dbReference>
<evidence type="ECO:0000313" key="1">
    <source>
        <dbReference type="EMBL" id="MBT0609222.1"/>
    </source>
</evidence>
<evidence type="ECO:0000313" key="2">
    <source>
        <dbReference type="Proteomes" id="UP001297092"/>
    </source>
</evidence>
<evidence type="ECO:0008006" key="3">
    <source>
        <dbReference type="Google" id="ProtNLM"/>
    </source>
</evidence>
<comment type="caution">
    <text evidence="1">The sequence shown here is derived from an EMBL/GenBank/DDBJ whole genome shotgun (WGS) entry which is preliminary data.</text>
</comment>